<keyword evidence="1" id="KW-0812">Transmembrane</keyword>
<dbReference type="STRING" id="1423719.FC66_GL001343"/>
<dbReference type="RefSeq" id="WP_057974399.1">
    <property type="nucleotide sequence ID" value="NZ_AZDI01000007.1"/>
</dbReference>
<evidence type="ECO:0000259" key="2">
    <source>
        <dbReference type="Pfam" id="PF00535"/>
    </source>
</evidence>
<dbReference type="InterPro" id="IPR029044">
    <property type="entry name" value="Nucleotide-diphossugar_trans"/>
</dbReference>
<dbReference type="GO" id="GO:0016740">
    <property type="term" value="F:transferase activity"/>
    <property type="evidence" value="ECO:0007669"/>
    <property type="project" value="UniProtKB-KW"/>
</dbReference>
<protein>
    <submittedName>
        <fullName evidence="3">Glycosyl transferase 2 family protein</fullName>
    </submittedName>
</protein>
<accession>A0A0R1HHN2</accession>
<dbReference type="PANTHER" id="PTHR48090:SF8">
    <property type="entry name" value="GLYCOSYLTRANSFERASE CSBB-RELATED"/>
    <property type="match status" value="1"/>
</dbReference>
<dbReference type="PATRIC" id="fig|1423719.4.peg.1365"/>
<organism evidence="3 4">
    <name type="scientific">Dellaglioa algida DSM 15638</name>
    <dbReference type="NCBI Taxonomy" id="1423719"/>
    <lineage>
        <taxon>Bacteria</taxon>
        <taxon>Bacillati</taxon>
        <taxon>Bacillota</taxon>
        <taxon>Bacilli</taxon>
        <taxon>Lactobacillales</taxon>
        <taxon>Lactobacillaceae</taxon>
        <taxon>Dellaglioa</taxon>
    </lineage>
</organism>
<proteinExistence type="predicted"/>
<name>A0A0R1HHN2_9LACO</name>
<dbReference type="GO" id="GO:0005886">
    <property type="term" value="C:plasma membrane"/>
    <property type="evidence" value="ECO:0007669"/>
    <property type="project" value="TreeGrafter"/>
</dbReference>
<dbReference type="Gene3D" id="3.90.550.10">
    <property type="entry name" value="Spore Coat Polysaccharide Biosynthesis Protein SpsA, Chain A"/>
    <property type="match status" value="1"/>
</dbReference>
<gene>
    <name evidence="3" type="ORF">FC66_GL001343</name>
</gene>
<feature type="transmembrane region" description="Helical" evidence="1">
    <location>
        <begin position="236"/>
        <end position="261"/>
    </location>
</feature>
<keyword evidence="1" id="KW-0472">Membrane</keyword>
<evidence type="ECO:0000313" key="3">
    <source>
        <dbReference type="EMBL" id="KRK45528.1"/>
    </source>
</evidence>
<dbReference type="PANTHER" id="PTHR48090">
    <property type="entry name" value="UNDECAPRENYL-PHOSPHATE 4-DEOXY-4-FORMAMIDO-L-ARABINOSE TRANSFERASE-RELATED"/>
    <property type="match status" value="1"/>
</dbReference>
<keyword evidence="3" id="KW-0808">Transferase</keyword>
<sequence length="320" mass="36258">MTNKVLSIVVPCYNEQESIPLFFDAVEKESVNLPNVALEYWFINDGSSDNTLKEMRKLQKAHPETVHYASFSRNFGKEAALYCGLQKATGDYVTVMDVDLQDPTSFLPKMLAILEDPENDYDCVGTRRTTREGEPVIRSAFATLFYKLINRISDTEIVNGARDYRLMTRQMVDAVLSMSEYNRFSKGIFSWVGFNTKYLEYTNQERVAGKTSWNFWGLFKYSLDGIIAFSEAPLSIATFVGFLSFVGSLFAIIFIIIRALIYGDPTAGWPSTISIVLMMGGIQLFCIGILGKYLGKIFLEVKNRPIYIVKESDIFSSKKD</sequence>
<keyword evidence="4" id="KW-1185">Reference proteome</keyword>
<reference evidence="3 4" key="1">
    <citation type="journal article" date="2015" name="Genome Announc.">
        <title>Expanding the biotechnology potential of lactobacilli through comparative genomics of 213 strains and associated genera.</title>
        <authorList>
            <person name="Sun Z."/>
            <person name="Harris H.M."/>
            <person name="McCann A."/>
            <person name="Guo C."/>
            <person name="Argimon S."/>
            <person name="Zhang W."/>
            <person name="Yang X."/>
            <person name="Jeffery I.B."/>
            <person name="Cooney J.C."/>
            <person name="Kagawa T.F."/>
            <person name="Liu W."/>
            <person name="Song Y."/>
            <person name="Salvetti E."/>
            <person name="Wrobel A."/>
            <person name="Rasinkangas P."/>
            <person name="Parkhill J."/>
            <person name="Rea M.C."/>
            <person name="O'Sullivan O."/>
            <person name="Ritari J."/>
            <person name="Douillard F.P."/>
            <person name="Paul Ross R."/>
            <person name="Yang R."/>
            <person name="Briner A.E."/>
            <person name="Felis G.E."/>
            <person name="de Vos W.M."/>
            <person name="Barrangou R."/>
            <person name="Klaenhammer T.R."/>
            <person name="Caufield P.W."/>
            <person name="Cui Y."/>
            <person name="Zhang H."/>
            <person name="O'Toole P.W."/>
        </authorList>
    </citation>
    <scope>NUCLEOTIDE SEQUENCE [LARGE SCALE GENOMIC DNA]</scope>
    <source>
        <strain evidence="3 4">DSM 15638</strain>
    </source>
</reference>
<dbReference type="Proteomes" id="UP000051450">
    <property type="component" value="Unassembled WGS sequence"/>
</dbReference>
<comment type="caution">
    <text evidence="3">The sequence shown here is derived from an EMBL/GenBank/DDBJ whole genome shotgun (WGS) entry which is preliminary data.</text>
</comment>
<dbReference type="SUPFAM" id="SSF53448">
    <property type="entry name" value="Nucleotide-diphospho-sugar transferases"/>
    <property type="match status" value="1"/>
</dbReference>
<keyword evidence="1" id="KW-1133">Transmembrane helix</keyword>
<dbReference type="Pfam" id="PF00535">
    <property type="entry name" value="Glycos_transf_2"/>
    <property type="match status" value="1"/>
</dbReference>
<dbReference type="InterPro" id="IPR050256">
    <property type="entry name" value="Glycosyltransferase_2"/>
</dbReference>
<dbReference type="EMBL" id="AZDI01000007">
    <property type="protein sequence ID" value="KRK45528.1"/>
    <property type="molecule type" value="Genomic_DNA"/>
</dbReference>
<dbReference type="CDD" id="cd04187">
    <property type="entry name" value="DPM1_like_bac"/>
    <property type="match status" value="1"/>
</dbReference>
<dbReference type="InterPro" id="IPR001173">
    <property type="entry name" value="Glyco_trans_2-like"/>
</dbReference>
<dbReference type="AlphaFoldDB" id="A0A0R1HHN2"/>
<dbReference type="OrthoDB" id="9807778at2"/>
<feature type="transmembrane region" description="Helical" evidence="1">
    <location>
        <begin position="273"/>
        <end position="294"/>
    </location>
</feature>
<evidence type="ECO:0000313" key="4">
    <source>
        <dbReference type="Proteomes" id="UP000051450"/>
    </source>
</evidence>
<feature type="domain" description="Glycosyltransferase 2-like" evidence="2">
    <location>
        <begin position="7"/>
        <end position="174"/>
    </location>
</feature>
<evidence type="ECO:0000256" key="1">
    <source>
        <dbReference type="SAM" id="Phobius"/>
    </source>
</evidence>